<keyword evidence="7" id="KW-0449">Lipoprotein</keyword>
<dbReference type="NCBIfam" id="TIGR02887">
    <property type="entry name" value="spore_ger_x_C"/>
    <property type="match status" value="1"/>
</dbReference>
<accession>A0A3Q8X6I8</accession>
<dbReference type="KEGG" id="palb:EJC50_17775"/>
<feature type="domain" description="Spore germination protein N-terminal" evidence="9">
    <location>
        <begin position="21"/>
        <end position="180"/>
    </location>
</feature>
<evidence type="ECO:0000259" key="8">
    <source>
        <dbReference type="Pfam" id="PF05504"/>
    </source>
</evidence>
<dbReference type="InterPro" id="IPR057336">
    <property type="entry name" value="GerAC_N"/>
</dbReference>
<keyword evidence="6" id="KW-0564">Palmitate</keyword>
<evidence type="ECO:0000256" key="6">
    <source>
        <dbReference type="ARBA" id="ARBA00023139"/>
    </source>
</evidence>
<dbReference type="GO" id="GO:0016020">
    <property type="term" value="C:membrane"/>
    <property type="evidence" value="ECO:0007669"/>
    <property type="project" value="UniProtKB-SubCell"/>
</dbReference>
<dbReference type="GO" id="GO:0009847">
    <property type="term" value="P:spore germination"/>
    <property type="evidence" value="ECO:0007669"/>
    <property type="project" value="InterPro"/>
</dbReference>
<dbReference type="OrthoDB" id="2592518at2"/>
<keyword evidence="4" id="KW-0732">Signal</keyword>
<gene>
    <name evidence="10" type="ORF">EJC50_17775</name>
</gene>
<dbReference type="Pfam" id="PF05504">
    <property type="entry name" value="Spore_GerAC"/>
    <property type="match status" value="1"/>
</dbReference>
<evidence type="ECO:0000256" key="2">
    <source>
        <dbReference type="ARBA" id="ARBA00007886"/>
    </source>
</evidence>
<dbReference type="AlphaFoldDB" id="A0A3Q8X6I8"/>
<organism evidence="10 11">
    <name type="scientific">Paenibacillus albus</name>
    <dbReference type="NCBI Taxonomy" id="2495582"/>
    <lineage>
        <taxon>Bacteria</taxon>
        <taxon>Bacillati</taxon>
        <taxon>Bacillota</taxon>
        <taxon>Bacilli</taxon>
        <taxon>Bacillales</taxon>
        <taxon>Paenibacillaceae</taxon>
        <taxon>Paenibacillus</taxon>
    </lineage>
</organism>
<dbReference type="InterPro" id="IPR008844">
    <property type="entry name" value="Spore_GerAC-like"/>
</dbReference>
<dbReference type="PROSITE" id="PS51257">
    <property type="entry name" value="PROKAR_LIPOPROTEIN"/>
    <property type="match status" value="1"/>
</dbReference>
<protein>
    <submittedName>
        <fullName evidence="10">Ger(X)C family spore germination protein</fullName>
    </submittedName>
</protein>
<keyword evidence="11" id="KW-1185">Reference proteome</keyword>
<name>A0A3Q8X6I8_9BACL</name>
<dbReference type="EMBL" id="CP034437">
    <property type="protein sequence ID" value="AZN41313.1"/>
    <property type="molecule type" value="Genomic_DNA"/>
</dbReference>
<dbReference type="Pfam" id="PF25198">
    <property type="entry name" value="Spore_GerAC_N"/>
    <property type="match status" value="1"/>
</dbReference>
<evidence type="ECO:0000256" key="4">
    <source>
        <dbReference type="ARBA" id="ARBA00022729"/>
    </source>
</evidence>
<reference evidence="11" key="1">
    <citation type="submission" date="2018-12" db="EMBL/GenBank/DDBJ databases">
        <title>Genome sequence of Peanibacillus sp.</title>
        <authorList>
            <person name="Subramani G."/>
            <person name="Srinivasan S."/>
            <person name="Kim M.K."/>
        </authorList>
    </citation>
    <scope>NUCLEOTIDE SEQUENCE [LARGE SCALE GENOMIC DNA]</scope>
    <source>
        <strain evidence="11">18JY67-1</strain>
    </source>
</reference>
<proteinExistence type="inferred from homology"/>
<dbReference type="RefSeq" id="WP_126017020.1">
    <property type="nucleotide sequence ID" value="NZ_CP034437.1"/>
</dbReference>
<dbReference type="InterPro" id="IPR038501">
    <property type="entry name" value="Spore_GerAC_C_sf"/>
</dbReference>
<evidence type="ECO:0000256" key="7">
    <source>
        <dbReference type="ARBA" id="ARBA00023288"/>
    </source>
</evidence>
<comment type="subcellular location">
    <subcellularLocation>
        <location evidence="1">Membrane</location>
        <topology evidence="1">Lipid-anchor</topology>
    </subcellularLocation>
</comment>
<dbReference type="Gene3D" id="3.30.300.210">
    <property type="entry name" value="Nutrient germinant receptor protein C, domain 3"/>
    <property type="match status" value="1"/>
</dbReference>
<evidence type="ECO:0000256" key="1">
    <source>
        <dbReference type="ARBA" id="ARBA00004635"/>
    </source>
</evidence>
<keyword evidence="5" id="KW-0472">Membrane</keyword>
<dbReference type="Proteomes" id="UP000272528">
    <property type="component" value="Chromosome"/>
</dbReference>
<evidence type="ECO:0000313" key="10">
    <source>
        <dbReference type="EMBL" id="AZN41313.1"/>
    </source>
</evidence>
<keyword evidence="3" id="KW-0309">Germination</keyword>
<evidence type="ECO:0000256" key="5">
    <source>
        <dbReference type="ARBA" id="ARBA00023136"/>
    </source>
</evidence>
<comment type="similarity">
    <text evidence="2">Belongs to the GerABKC lipoprotein family.</text>
</comment>
<evidence type="ECO:0000313" key="11">
    <source>
        <dbReference type="Proteomes" id="UP000272528"/>
    </source>
</evidence>
<evidence type="ECO:0000256" key="3">
    <source>
        <dbReference type="ARBA" id="ARBA00022544"/>
    </source>
</evidence>
<dbReference type="PANTHER" id="PTHR35789">
    <property type="entry name" value="SPORE GERMINATION PROTEIN B3"/>
    <property type="match status" value="1"/>
</dbReference>
<feature type="domain" description="Spore germination GerAC-like C-terminal" evidence="8">
    <location>
        <begin position="189"/>
        <end position="347"/>
    </location>
</feature>
<sequence>MRKPIHALLCTCLVTGCAQEHIVDRINILQSMGVDMDGETIKLSASFPKYIKGAGNQSPITAESNVMYGIFTALTAKSTQPVQMGQMRTLVISEQFARKASTSLAEVINREIIKSSNATIIMTKQSANTIIALSSKKEPYYLSELIEQNMLHGKTPRTNYHTYVNQYYGEGQDVYLPVINEQDGVLSMNGVAVYKGDQIKLWLNSDEGLYLKLLKDKTLTGEYDFTAGPKAMYSLVILHGKSKISLRQNKRVRISLKLSVQLREIPENATLQKQAGMNRVRKEVEAELTKQIKLTLTRLQKSGADPVGFGEQYRRRHKSFNEGEFYAKIYPKLDFDVATKIIILNSGVGS</sequence>
<evidence type="ECO:0000259" key="9">
    <source>
        <dbReference type="Pfam" id="PF25198"/>
    </source>
</evidence>
<dbReference type="InterPro" id="IPR046953">
    <property type="entry name" value="Spore_GerAC-like_C"/>
</dbReference>
<dbReference type="PANTHER" id="PTHR35789:SF1">
    <property type="entry name" value="SPORE GERMINATION PROTEIN B3"/>
    <property type="match status" value="1"/>
</dbReference>